<protein>
    <submittedName>
        <fullName evidence="2">Uncharacterized protein</fullName>
    </submittedName>
</protein>
<dbReference type="AlphaFoldDB" id="A0AAW1FN95"/>
<sequence length="107" mass="12186">MCPDSWHDEMRQAPPWHRAPERAATHRAHLPSYRPRCWPRAPPRAHPADLIDGHMSDEMETGCSHVAGKPSDLIDYGPQSEYGGRRYACLRNPNAVYALRFAPAELR</sequence>
<dbReference type="EMBL" id="JBCEZU010000045">
    <property type="protein sequence ID" value="KAK9535977.1"/>
    <property type="molecule type" value="Genomic_DNA"/>
</dbReference>
<gene>
    <name evidence="2" type="ORF">VZT92_005802</name>
</gene>
<comment type="caution">
    <text evidence="2">The sequence shown here is derived from an EMBL/GenBank/DDBJ whole genome shotgun (WGS) entry which is preliminary data.</text>
</comment>
<evidence type="ECO:0000313" key="2">
    <source>
        <dbReference type="EMBL" id="KAK9535977.1"/>
    </source>
</evidence>
<feature type="compositionally biased region" description="Basic and acidic residues" evidence="1">
    <location>
        <begin position="1"/>
        <end position="11"/>
    </location>
</feature>
<evidence type="ECO:0000313" key="3">
    <source>
        <dbReference type="Proteomes" id="UP001488805"/>
    </source>
</evidence>
<evidence type="ECO:0000256" key="1">
    <source>
        <dbReference type="SAM" id="MobiDB-lite"/>
    </source>
</evidence>
<feature type="region of interest" description="Disordered" evidence="1">
    <location>
        <begin position="1"/>
        <end position="25"/>
    </location>
</feature>
<accession>A0AAW1FN95</accession>
<name>A0AAW1FN95_ZOAVI</name>
<reference evidence="2 3" key="1">
    <citation type="journal article" date="2024" name="Genome Biol. Evol.">
        <title>Chromosome-level genome assembly of the viviparous eelpout Zoarces viviparus.</title>
        <authorList>
            <person name="Fuhrmann N."/>
            <person name="Brasseur M.V."/>
            <person name="Bakowski C.E."/>
            <person name="Podsiadlowski L."/>
            <person name="Prost S."/>
            <person name="Krehenwinkel H."/>
            <person name="Mayer C."/>
        </authorList>
    </citation>
    <scope>NUCLEOTIDE SEQUENCE [LARGE SCALE GENOMIC DNA]</scope>
    <source>
        <strain evidence="2">NO-MEL_2022_Ind0_liver</strain>
    </source>
</reference>
<proteinExistence type="predicted"/>
<keyword evidence="3" id="KW-1185">Reference proteome</keyword>
<organism evidence="2 3">
    <name type="scientific">Zoarces viviparus</name>
    <name type="common">Viviparous eelpout</name>
    <name type="synonym">Blennius viviparus</name>
    <dbReference type="NCBI Taxonomy" id="48416"/>
    <lineage>
        <taxon>Eukaryota</taxon>
        <taxon>Metazoa</taxon>
        <taxon>Chordata</taxon>
        <taxon>Craniata</taxon>
        <taxon>Vertebrata</taxon>
        <taxon>Euteleostomi</taxon>
        <taxon>Actinopterygii</taxon>
        <taxon>Neopterygii</taxon>
        <taxon>Teleostei</taxon>
        <taxon>Neoteleostei</taxon>
        <taxon>Acanthomorphata</taxon>
        <taxon>Eupercaria</taxon>
        <taxon>Perciformes</taxon>
        <taxon>Cottioidei</taxon>
        <taxon>Zoarcales</taxon>
        <taxon>Zoarcidae</taxon>
        <taxon>Zoarcinae</taxon>
        <taxon>Zoarces</taxon>
    </lineage>
</organism>
<dbReference type="Proteomes" id="UP001488805">
    <property type="component" value="Unassembled WGS sequence"/>
</dbReference>